<feature type="region of interest" description="Disordered" evidence="1">
    <location>
        <begin position="355"/>
        <end position="386"/>
    </location>
</feature>
<name>A0A0A1WI94_ZEUCU</name>
<evidence type="ECO:0000256" key="1">
    <source>
        <dbReference type="SAM" id="MobiDB-lite"/>
    </source>
</evidence>
<dbReference type="Pfam" id="PF10545">
    <property type="entry name" value="MADF_DNA_bdg"/>
    <property type="match status" value="1"/>
</dbReference>
<accession>A0A0A1WI94</accession>
<feature type="compositionally biased region" description="Low complexity" evidence="1">
    <location>
        <begin position="258"/>
        <end position="289"/>
    </location>
</feature>
<feature type="domain" description="MADF" evidence="2">
    <location>
        <begin position="22"/>
        <end position="112"/>
    </location>
</feature>
<reference evidence="3" key="1">
    <citation type="submission" date="2014-11" db="EMBL/GenBank/DDBJ databases">
        <authorList>
            <person name="Geib S."/>
        </authorList>
    </citation>
    <scope>NUCLEOTIDE SEQUENCE</scope>
</reference>
<evidence type="ECO:0000313" key="4">
    <source>
        <dbReference type="EMBL" id="JAD13109.1"/>
    </source>
</evidence>
<dbReference type="PROSITE" id="PS51029">
    <property type="entry name" value="MADF"/>
    <property type="match status" value="1"/>
</dbReference>
<dbReference type="PANTHER" id="PTHR21505:SF8">
    <property type="entry name" value="DPT-YFP REPRESSOR BY OVEREXPRESSION, ISOFORM D-RELATED"/>
    <property type="match status" value="1"/>
</dbReference>
<evidence type="ECO:0000259" key="2">
    <source>
        <dbReference type="PROSITE" id="PS51029"/>
    </source>
</evidence>
<evidence type="ECO:0000313" key="3">
    <source>
        <dbReference type="EMBL" id="JAC98117.1"/>
    </source>
</evidence>
<dbReference type="SMART" id="SM00595">
    <property type="entry name" value="MADF"/>
    <property type="match status" value="1"/>
</dbReference>
<organism evidence="3">
    <name type="scientific">Zeugodacus cucurbitae</name>
    <name type="common">Melon fruit fly</name>
    <name type="synonym">Bactrocera cucurbitae</name>
    <dbReference type="NCBI Taxonomy" id="28588"/>
    <lineage>
        <taxon>Eukaryota</taxon>
        <taxon>Metazoa</taxon>
        <taxon>Ecdysozoa</taxon>
        <taxon>Arthropoda</taxon>
        <taxon>Hexapoda</taxon>
        <taxon>Insecta</taxon>
        <taxon>Pterygota</taxon>
        <taxon>Neoptera</taxon>
        <taxon>Endopterygota</taxon>
        <taxon>Diptera</taxon>
        <taxon>Brachycera</taxon>
        <taxon>Muscomorpha</taxon>
        <taxon>Tephritoidea</taxon>
        <taxon>Tephritidae</taxon>
        <taxon>Zeugodacus</taxon>
        <taxon>Zeugodacus</taxon>
    </lineage>
</organism>
<feature type="region of interest" description="Disordered" evidence="1">
    <location>
        <begin position="180"/>
        <end position="228"/>
    </location>
</feature>
<feature type="region of interest" description="Disordered" evidence="1">
    <location>
        <begin position="251"/>
        <end position="317"/>
    </location>
</feature>
<gene>
    <name evidence="4" type="ORF">g.48857</name>
    <name evidence="3" type="ORF">g.48860</name>
</gene>
<proteinExistence type="predicted"/>
<protein>
    <recommendedName>
        <fullName evidence="2">MADF domain-containing protein</fullName>
    </recommendedName>
</protein>
<feature type="compositionally biased region" description="Basic and acidic residues" evidence="1">
    <location>
        <begin position="369"/>
        <end position="381"/>
    </location>
</feature>
<dbReference type="InterPro" id="IPR006578">
    <property type="entry name" value="MADF-dom"/>
</dbReference>
<sequence length="443" mass="51876">MSAALSPLHCDLRSYSRLWLGEFIELYQQEECLWHPKHPDYSNHSVRNKAYDRLVEKLKEVEPNPDRAMVVRKINSLRSAFRREFRKSSSKNNYETRLWYYDKLLFIAEQNPKRLAAMRDAKTAKRPLTISFDVDDSMEFDEEPVVEATTVSPSENHNQATEIKTMTVTAGECVIVKDEEQHQHQHQHQHQTQIQHQHQHQHELQQQQHSTEQHMQHATTTTQPQHATEVKVLEITSLDTNSQREIQQAVNSLEQHQLHQQQLHQQQQQQQQASQYQHHPSPQQYQQQQRRSSSPMKEEYYQSDRPSYPAHYRHSQTDLTEWEEHQQHNQFGSTAALHHAGGPRRGDVSDRYAYRNGSARENGGDWEEAERPRPRRPDGRYSDSASTVSTAVLNHYSGYHRRPINRSSNLLSATLCLVKELDYPSLEVVEHAVRCRIDELSAD</sequence>
<dbReference type="AlphaFoldDB" id="A0A0A1WI94"/>
<dbReference type="PANTHER" id="PTHR21505">
    <property type="entry name" value="MADF DOMAIN-CONTAINING PROTEIN-RELATED"/>
    <property type="match status" value="1"/>
</dbReference>
<reference evidence="3" key="2">
    <citation type="journal article" date="2015" name="Gigascience">
        <title>Reconstructing a comprehensive transcriptome assembly of a white-pupal translocated strain of the pest fruit fly Bactrocera cucurbitae.</title>
        <authorList>
            <person name="Sim S.B."/>
            <person name="Calla B."/>
            <person name="Hall B."/>
            <person name="DeRego T."/>
            <person name="Geib S.M."/>
        </authorList>
    </citation>
    <scope>NUCLEOTIDE SEQUENCE</scope>
</reference>
<dbReference type="EMBL" id="GBXI01016174">
    <property type="protein sequence ID" value="JAC98117.1"/>
    <property type="molecule type" value="Transcribed_RNA"/>
</dbReference>
<dbReference type="EMBL" id="GBXI01001183">
    <property type="protein sequence ID" value="JAD13109.1"/>
    <property type="molecule type" value="Transcribed_RNA"/>
</dbReference>
<feature type="compositionally biased region" description="Low complexity" evidence="1">
    <location>
        <begin position="216"/>
        <end position="227"/>
    </location>
</feature>